<reference evidence="1" key="1">
    <citation type="submission" date="2017-07" db="EMBL/GenBank/DDBJ databases">
        <title>The complete sequence of plasmid pMCR_SCKP-LL83.</title>
        <authorList>
            <person name="Liu L."/>
            <person name="Feng Y."/>
            <person name="Zong Z."/>
        </authorList>
    </citation>
    <scope>NUCLEOTIDE SEQUENCE</scope>
    <source>
        <strain evidence="1">SCKP-LL83</strain>
        <plasmid evidence="1">pMCR_SCKP-LL83</plasmid>
    </source>
</reference>
<name>A0A290D2G1_KLEPN</name>
<dbReference type="Pfam" id="PF13289">
    <property type="entry name" value="SIR2_2"/>
    <property type="match status" value="1"/>
</dbReference>
<geneLocation type="plasmid" evidence="1">
    <name>pMCR_SCKP-LL83</name>
</geneLocation>
<evidence type="ECO:0000313" key="1">
    <source>
        <dbReference type="EMBL" id="ATB17765.1"/>
    </source>
</evidence>
<dbReference type="AlphaFoldDB" id="A0A290D2G1"/>
<gene>
    <name evidence="1" type="ORF">BHBPJHBE_00093</name>
</gene>
<dbReference type="EMBL" id="MF510496">
    <property type="protein sequence ID" value="ATB17765.1"/>
    <property type="molecule type" value="Genomic_DNA"/>
</dbReference>
<protein>
    <submittedName>
        <fullName evidence="1">Uncharacterized protein</fullName>
    </submittedName>
</protein>
<dbReference type="RefSeq" id="WP_000006034.1">
    <property type="nucleotide sequence ID" value="NZ_JASOLE010000020.1"/>
</dbReference>
<accession>A0A290D2G1</accession>
<keyword evidence="1" id="KW-0614">Plasmid</keyword>
<proteinExistence type="predicted"/>
<sequence length="434" mass="49950">MSEYIEIAYAAATHRLCFLTGTGFSKAVSDDKAPSWQSLLEQLCGLLKDGDSLKEELFPDGKAKDLSLEEAAQVIALKFILSGKNIYQEIEKIIASIELDPSIEYIQDFFKENTFKVITTNYDKLAEKLAGENRTCTITPGLPIPKYNCEVKVYHVHGSIDSPSDMVVTSEDYFRFINGNSYFSNKLSTVLHENTIVILGYSLSDANLKAIINEYKVFSRDNVMSSNIFLISRGKLLQPIKDYYFSCFGIRVIDKTEVSDFFRKLNKKIPEAKKIKDKLRHSIKSVIKNGREYKIEFLKLEDSFYHIISSISSSGYSWNDEKVLNVFCDIIDKKIDLTKESGAWEQYEHLAKWLIYFGSLFEVKGTNFEKKYIHAVEHSMTYMNKPYETGYSWRAYLAWKTKWPSLTASNRSLIKSKMEEIPLQQIHDIISKFI</sequence>
<organism evidence="1">
    <name type="scientific">Klebsiella pneumoniae</name>
    <dbReference type="NCBI Taxonomy" id="573"/>
    <lineage>
        <taxon>Bacteria</taxon>
        <taxon>Pseudomonadati</taxon>
        <taxon>Pseudomonadota</taxon>
        <taxon>Gammaproteobacteria</taxon>
        <taxon>Enterobacterales</taxon>
        <taxon>Enterobacteriaceae</taxon>
        <taxon>Klebsiella/Raoultella group</taxon>
        <taxon>Klebsiella</taxon>
        <taxon>Klebsiella pneumoniae complex</taxon>
    </lineage>
</organism>